<comment type="caution">
    <text evidence="2">The sequence shown here is derived from an EMBL/GenBank/DDBJ whole genome shotgun (WGS) entry which is preliminary data.</text>
</comment>
<reference evidence="2 3" key="1">
    <citation type="submission" date="2018-11" db="EMBL/GenBank/DDBJ databases">
        <title>Microbial catabolism of amino acid.</title>
        <authorList>
            <person name="Hibi M."/>
            <person name="Ogawa J."/>
        </authorList>
    </citation>
    <scope>NUCLEOTIDE SEQUENCE [LARGE SCALE GENOMIC DNA]</scope>
    <source>
        <strain evidence="2 3">C31-06</strain>
    </source>
</reference>
<dbReference type="Proteomes" id="UP000287519">
    <property type="component" value="Unassembled WGS sequence"/>
</dbReference>
<dbReference type="EMBL" id="BHYM01000085">
    <property type="protein sequence ID" value="GCE43979.1"/>
    <property type="molecule type" value="Genomic_DNA"/>
</dbReference>
<protein>
    <submittedName>
        <fullName evidence="2">Uncharacterized protein</fullName>
    </submittedName>
</protein>
<gene>
    <name evidence="2" type="ORF">Rhow_008277</name>
</gene>
<proteinExistence type="predicted"/>
<feature type="region of interest" description="Disordered" evidence="1">
    <location>
        <begin position="1"/>
        <end position="59"/>
    </location>
</feature>
<dbReference type="AlphaFoldDB" id="A0A402CKA6"/>
<evidence type="ECO:0000256" key="1">
    <source>
        <dbReference type="SAM" id="MobiDB-lite"/>
    </source>
</evidence>
<organism evidence="2 3">
    <name type="scientific">Rhodococcus wratislaviensis</name>
    <name type="common">Tsukamurella wratislaviensis</name>
    <dbReference type="NCBI Taxonomy" id="44752"/>
    <lineage>
        <taxon>Bacteria</taxon>
        <taxon>Bacillati</taxon>
        <taxon>Actinomycetota</taxon>
        <taxon>Actinomycetes</taxon>
        <taxon>Mycobacteriales</taxon>
        <taxon>Nocardiaceae</taxon>
        <taxon>Rhodococcus</taxon>
    </lineage>
</organism>
<keyword evidence="3" id="KW-1185">Reference proteome</keyword>
<evidence type="ECO:0000313" key="2">
    <source>
        <dbReference type="EMBL" id="GCE43979.1"/>
    </source>
</evidence>
<name>A0A402CKA6_RHOWR</name>
<sequence>MNRSRIGTLHRTEREVGRRFSRRPAPRSCPSVRTPTRQRRAQGQPECPRSGSGIAADEPVGKLGRRWAYGCAQRRPRRFDVEQ</sequence>
<accession>A0A402CKA6</accession>
<evidence type="ECO:0000313" key="3">
    <source>
        <dbReference type="Proteomes" id="UP000287519"/>
    </source>
</evidence>